<accession>A0A9P4I5Z4</accession>
<dbReference type="Proteomes" id="UP000799772">
    <property type="component" value="Unassembled WGS sequence"/>
</dbReference>
<sequence>MSRRLLTRILEAERKFVPTPRLLTALRTENVASPNKITVPNDVLAKPHTELPPVCIFQSVKKLNTEGITDTYYDDNAALCSRGVWVRFREQYFMNDRDVPHKTMIGSLGLATNAGWEAKVDRGGDYRNSRFEEYQSPTEISAITWLVDGQFKVVVDETDWGHTVGEVELSKQIQFEERDMLEAAISSLESEGAAPSPLDKMDTEIKAFMYRYKALFGGDRPVGKLSAYFRAKEEIDEKRKARKELRDSEIP</sequence>
<gene>
    <name evidence="1" type="ORF">NA57DRAFT_59603</name>
</gene>
<organism evidence="1 2">
    <name type="scientific">Rhizodiscina lignyota</name>
    <dbReference type="NCBI Taxonomy" id="1504668"/>
    <lineage>
        <taxon>Eukaryota</taxon>
        <taxon>Fungi</taxon>
        <taxon>Dikarya</taxon>
        <taxon>Ascomycota</taxon>
        <taxon>Pezizomycotina</taxon>
        <taxon>Dothideomycetes</taxon>
        <taxon>Pleosporomycetidae</taxon>
        <taxon>Aulographales</taxon>
        <taxon>Rhizodiscinaceae</taxon>
        <taxon>Rhizodiscina</taxon>
    </lineage>
</organism>
<dbReference type="SUPFAM" id="SSF55154">
    <property type="entry name" value="CYTH-like phosphatases"/>
    <property type="match status" value="1"/>
</dbReference>
<dbReference type="OrthoDB" id="442176at2759"/>
<dbReference type="AlphaFoldDB" id="A0A9P4I5Z4"/>
<keyword evidence="2" id="KW-1185">Reference proteome</keyword>
<dbReference type="EMBL" id="ML978131">
    <property type="protein sequence ID" value="KAF2095615.1"/>
    <property type="molecule type" value="Genomic_DNA"/>
</dbReference>
<dbReference type="Gene3D" id="2.40.320.10">
    <property type="entry name" value="Hypothetical Protein Pfu-838710-001"/>
    <property type="match status" value="2"/>
</dbReference>
<proteinExistence type="predicted"/>
<protein>
    <recommendedName>
        <fullName evidence="3">Thiamine-triphosphatase</fullName>
    </recommendedName>
</protein>
<name>A0A9P4I5Z4_9PEZI</name>
<evidence type="ECO:0000313" key="2">
    <source>
        <dbReference type="Proteomes" id="UP000799772"/>
    </source>
</evidence>
<comment type="caution">
    <text evidence="1">The sequence shown here is derived from an EMBL/GenBank/DDBJ whole genome shotgun (WGS) entry which is preliminary data.</text>
</comment>
<dbReference type="InterPro" id="IPR033469">
    <property type="entry name" value="CYTH-like_dom_sf"/>
</dbReference>
<reference evidence="1" key="1">
    <citation type="journal article" date="2020" name="Stud. Mycol.">
        <title>101 Dothideomycetes genomes: a test case for predicting lifestyles and emergence of pathogens.</title>
        <authorList>
            <person name="Haridas S."/>
            <person name="Albert R."/>
            <person name="Binder M."/>
            <person name="Bloem J."/>
            <person name="Labutti K."/>
            <person name="Salamov A."/>
            <person name="Andreopoulos B."/>
            <person name="Baker S."/>
            <person name="Barry K."/>
            <person name="Bills G."/>
            <person name="Bluhm B."/>
            <person name="Cannon C."/>
            <person name="Castanera R."/>
            <person name="Culley D."/>
            <person name="Daum C."/>
            <person name="Ezra D."/>
            <person name="Gonzalez J."/>
            <person name="Henrissat B."/>
            <person name="Kuo A."/>
            <person name="Liang C."/>
            <person name="Lipzen A."/>
            <person name="Lutzoni F."/>
            <person name="Magnuson J."/>
            <person name="Mondo S."/>
            <person name="Nolan M."/>
            <person name="Ohm R."/>
            <person name="Pangilinan J."/>
            <person name="Park H.-J."/>
            <person name="Ramirez L."/>
            <person name="Alfaro M."/>
            <person name="Sun H."/>
            <person name="Tritt A."/>
            <person name="Yoshinaga Y."/>
            <person name="Zwiers L.-H."/>
            <person name="Turgeon B."/>
            <person name="Goodwin S."/>
            <person name="Spatafora J."/>
            <person name="Crous P."/>
            <person name="Grigoriev I."/>
        </authorList>
    </citation>
    <scope>NUCLEOTIDE SEQUENCE</scope>
    <source>
        <strain evidence="1">CBS 133067</strain>
    </source>
</reference>
<evidence type="ECO:0000313" key="1">
    <source>
        <dbReference type="EMBL" id="KAF2095615.1"/>
    </source>
</evidence>
<evidence type="ECO:0008006" key="3">
    <source>
        <dbReference type="Google" id="ProtNLM"/>
    </source>
</evidence>